<evidence type="ECO:0000313" key="2">
    <source>
        <dbReference type="Proteomes" id="UP000238701"/>
    </source>
</evidence>
<proteinExistence type="predicted"/>
<name>A0A2U3K4D5_9BACT</name>
<dbReference type="Pfam" id="PF09365">
    <property type="entry name" value="DUF2461"/>
    <property type="match status" value="1"/>
</dbReference>
<reference evidence="2" key="1">
    <citation type="submission" date="2018-02" db="EMBL/GenBank/DDBJ databases">
        <authorList>
            <person name="Hausmann B."/>
        </authorList>
    </citation>
    <scope>NUCLEOTIDE SEQUENCE [LARGE SCALE GENOMIC DNA]</scope>
    <source>
        <strain evidence="2">Peat soil MAG SbA1</strain>
    </source>
</reference>
<evidence type="ECO:0000313" key="1">
    <source>
        <dbReference type="EMBL" id="SPF34516.1"/>
    </source>
</evidence>
<dbReference type="EMBL" id="OMOD01000035">
    <property type="protein sequence ID" value="SPF34516.1"/>
    <property type="molecule type" value="Genomic_DNA"/>
</dbReference>
<organism evidence="1 2">
    <name type="scientific">Candidatus Sulfotelmatobacter kueseliae</name>
    <dbReference type="NCBI Taxonomy" id="2042962"/>
    <lineage>
        <taxon>Bacteria</taxon>
        <taxon>Pseudomonadati</taxon>
        <taxon>Acidobacteriota</taxon>
        <taxon>Terriglobia</taxon>
        <taxon>Terriglobales</taxon>
        <taxon>Candidatus Korobacteraceae</taxon>
        <taxon>Candidatus Sulfotelmatobacter</taxon>
    </lineage>
</organism>
<dbReference type="OrthoDB" id="9794241at2"/>
<dbReference type="PIRSF" id="PIRSF028451">
    <property type="entry name" value="UCP028451"/>
    <property type="match status" value="1"/>
</dbReference>
<dbReference type="InterPro" id="IPR015996">
    <property type="entry name" value="UCP028451"/>
</dbReference>
<accession>A0A2U3K4D5</accession>
<dbReference type="PANTHER" id="PTHR36452:SF1">
    <property type="entry name" value="DUF2461 DOMAIN-CONTAINING PROTEIN"/>
    <property type="match status" value="1"/>
</dbReference>
<protein>
    <recommendedName>
        <fullName evidence="3">TIGR02453 family protein</fullName>
    </recommendedName>
</protein>
<dbReference type="PANTHER" id="PTHR36452">
    <property type="entry name" value="CHROMOSOME 12, WHOLE GENOME SHOTGUN SEQUENCE"/>
    <property type="match status" value="1"/>
</dbReference>
<dbReference type="Proteomes" id="UP000238701">
    <property type="component" value="Unassembled WGS sequence"/>
</dbReference>
<gene>
    <name evidence="1" type="ORF">SBA1_130005</name>
</gene>
<dbReference type="InterPro" id="IPR012808">
    <property type="entry name" value="CHP02453"/>
</dbReference>
<dbReference type="NCBIfam" id="TIGR02453">
    <property type="entry name" value="TIGR02453 family protein"/>
    <property type="match status" value="1"/>
</dbReference>
<dbReference type="AlphaFoldDB" id="A0A2U3K4D5"/>
<sequence length="221" mass="25453">MPAYFTPELFRFLTRLKRNNNRDWFHGHKDDYEAHVRQPALRFITDLAAPLYEITPYLVADPRPSRGSMFRIYRDTRFSGDKRPYKTHVAMRFSHQGKDVHSPGFYLHLEPGGCFAACGLWHPEPPTLLKVRSAIVSRPDEWRAVRGLLNWDDASKLSRPPRGFPCDHEFVEDLKLRDLGTAVDLTEKQVCSPKFMATFTAACRKMSPIAAFLSRALGLKF</sequence>
<evidence type="ECO:0008006" key="3">
    <source>
        <dbReference type="Google" id="ProtNLM"/>
    </source>
</evidence>